<evidence type="ECO:0000259" key="5">
    <source>
        <dbReference type="Pfam" id="PF02782"/>
    </source>
</evidence>
<dbReference type="GO" id="GO:0005997">
    <property type="term" value="P:xylulose metabolic process"/>
    <property type="evidence" value="ECO:0007669"/>
    <property type="project" value="TreeGrafter"/>
</dbReference>
<reference evidence="6 7" key="1">
    <citation type="submission" date="2017-08" db="EMBL/GenBank/DDBJ databases">
        <authorList>
            <person name="de Groot N.N."/>
        </authorList>
    </citation>
    <scope>NUCLEOTIDE SEQUENCE [LARGE SCALE GENOMIC DNA]</scope>
    <source>
        <strain evidence="6 7">JC85</strain>
    </source>
</reference>
<evidence type="ECO:0000313" key="7">
    <source>
        <dbReference type="Proteomes" id="UP000219167"/>
    </source>
</evidence>
<dbReference type="GO" id="GO:0019150">
    <property type="term" value="F:D-ribulokinase activity"/>
    <property type="evidence" value="ECO:0007669"/>
    <property type="project" value="TreeGrafter"/>
</dbReference>
<name>A0A285V0B0_9HYPH</name>
<dbReference type="SUPFAM" id="SSF53067">
    <property type="entry name" value="Actin-like ATPase domain"/>
    <property type="match status" value="2"/>
</dbReference>
<dbReference type="PANTHER" id="PTHR10196:SF80">
    <property type="entry name" value="D-RIBULOSE KINASE"/>
    <property type="match status" value="1"/>
</dbReference>
<feature type="domain" description="Carbohydrate kinase FGGY N-terminal" evidence="4">
    <location>
        <begin position="10"/>
        <end position="112"/>
    </location>
</feature>
<proteinExistence type="inferred from homology"/>
<dbReference type="CDD" id="cd07783">
    <property type="entry name" value="ASKHA_NBD_FGGY_SePSK_AtXK1-like"/>
    <property type="match status" value="1"/>
</dbReference>
<dbReference type="Proteomes" id="UP000219167">
    <property type="component" value="Unassembled WGS sequence"/>
</dbReference>
<dbReference type="RefSeq" id="WP_097142948.1">
    <property type="nucleotide sequence ID" value="NZ_OBQD01000029.1"/>
</dbReference>
<keyword evidence="2" id="KW-0808">Transferase</keyword>
<dbReference type="InterPro" id="IPR018485">
    <property type="entry name" value="FGGY_C"/>
</dbReference>
<dbReference type="OrthoDB" id="9805576at2"/>
<evidence type="ECO:0000259" key="4">
    <source>
        <dbReference type="Pfam" id="PF00370"/>
    </source>
</evidence>
<dbReference type="InterPro" id="IPR043129">
    <property type="entry name" value="ATPase_NBD"/>
</dbReference>
<dbReference type="InterPro" id="IPR018484">
    <property type="entry name" value="FGGY_N"/>
</dbReference>
<dbReference type="Gene3D" id="3.30.420.40">
    <property type="match status" value="2"/>
</dbReference>
<keyword evidence="7" id="KW-1185">Reference proteome</keyword>
<keyword evidence="3 6" id="KW-0418">Kinase</keyword>
<dbReference type="GO" id="GO:0005829">
    <property type="term" value="C:cytosol"/>
    <property type="evidence" value="ECO:0007669"/>
    <property type="project" value="TreeGrafter"/>
</dbReference>
<evidence type="ECO:0000256" key="2">
    <source>
        <dbReference type="ARBA" id="ARBA00022679"/>
    </source>
</evidence>
<comment type="similarity">
    <text evidence="1">Belongs to the FGGY kinase family.</text>
</comment>
<gene>
    <name evidence="6" type="ORF">SAMN05892877_1296</name>
</gene>
<sequence>MSATAMPATALGIDLGTSGVRAAALAADGTLLDMAAFLFPSADAGRMPAIWWTGVQSCLAELSARLSFAAIEGLAVDGTSGTVLALDADAQPIGEALMYNDPCPEQAIVEQIAAQAPADSPARGATSALARAIHLSRRRGVRKVVHQADWILLKLGLAAPTSDENNALKTGFDLANGRWPDWLEACGMDIALLPAVERAGMPLSAVGPAGRAFGLPANCRYHAGTTDGCASFLATGASAIGDGVTALGSTLVVKLAAARPIDAAGYGIYSHRVLDFWLAGGASNSGGAVIRSFFDNEQLEAMTPLLRPDVPTGLAYYPLARPGERFPVNDPSYRPRLEPRPADDVVFFQAILEGITAIEKFGYDRLVELGGPEVRSVRTVGGGAANSAWTRMREKALGVPFLATRSAEAAVGTASLVLAGKARWS</sequence>
<feature type="domain" description="Carbohydrate kinase FGGY C-terminal" evidence="5">
    <location>
        <begin position="262"/>
        <end position="416"/>
    </location>
</feature>
<dbReference type="GO" id="GO:0004856">
    <property type="term" value="F:D-xylulokinase activity"/>
    <property type="evidence" value="ECO:0007669"/>
    <property type="project" value="TreeGrafter"/>
</dbReference>
<dbReference type="AlphaFoldDB" id="A0A285V0B0"/>
<organism evidence="6 7">
    <name type="scientific">Rhizobium subbaraonis</name>
    <dbReference type="NCBI Taxonomy" id="908946"/>
    <lineage>
        <taxon>Bacteria</taxon>
        <taxon>Pseudomonadati</taxon>
        <taxon>Pseudomonadota</taxon>
        <taxon>Alphaproteobacteria</taxon>
        <taxon>Hyphomicrobiales</taxon>
        <taxon>Rhizobiaceae</taxon>
        <taxon>Rhizobium/Agrobacterium group</taxon>
        <taxon>Rhizobium</taxon>
    </lineage>
</organism>
<dbReference type="EMBL" id="OBQD01000029">
    <property type="protein sequence ID" value="SOC47347.1"/>
    <property type="molecule type" value="Genomic_DNA"/>
</dbReference>
<evidence type="ECO:0000256" key="1">
    <source>
        <dbReference type="ARBA" id="ARBA00009156"/>
    </source>
</evidence>
<protein>
    <submittedName>
        <fullName evidence="6">Sugar (Pentulose or hexulose) kinase</fullName>
    </submittedName>
</protein>
<dbReference type="Pfam" id="PF02782">
    <property type="entry name" value="FGGY_C"/>
    <property type="match status" value="1"/>
</dbReference>
<dbReference type="Pfam" id="PF00370">
    <property type="entry name" value="FGGY_N"/>
    <property type="match status" value="1"/>
</dbReference>
<accession>A0A285V0B0</accession>
<dbReference type="PANTHER" id="PTHR10196">
    <property type="entry name" value="SUGAR KINASE"/>
    <property type="match status" value="1"/>
</dbReference>
<evidence type="ECO:0000256" key="3">
    <source>
        <dbReference type="ARBA" id="ARBA00022777"/>
    </source>
</evidence>
<evidence type="ECO:0000313" key="6">
    <source>
        <dbReference type="EMBL" id="SOC47347.1"/>
    </source>
</evidence>